<dbReference type="InterPro" id="IPR013096">
    <property type="entry name" value="Cupin_2"/>
</dbReference>
<dbReference type="EMBL" id="FSRG01000006">
    <property type="protein sequence ID" value="SIO27931.1"/>
    <property type="molecule type" value="Genomic_DNA"/>
</dbReference>
<accession>A0A1N6I7D5</accession>
<dbReference type="SUPFAM" id="SSF51182">
    <property type="entry name" value="RmlC-like cupins"/>
    <property type="match status" value="1"/>
</dbReference>
<dbReference type="InterPro" id="IPR014710">
    <property type="entry name" value="RmlC-like_jellyroll"/>
</dbReference>
<protein>
    <submittedName>
        <fullName evidence="2">Cupin domain protein</fullName>
    </submittedName>
</protein>
<reference evidence="3" key="1">
    <citation type="submission" date="2016-11" db="EMBL/GenBank/DDBJ databases">
        <authorList>
            <person name="Varghese N."/>
            <person name="Submissions S."/>
        </authorList>
    </citation>
    <scope>NUCLEOTIDE SEQUENCE [LARGE SCALE GENOMIC DNA]</scope>
    <source>
        <strain evidence="3">DSM 17456</strain>
    </source>
</reference>
<dbReference type="OrthoDB" id="1682325at2"/>
<proteinExistence type="predicted"/>
<feature type="domain" description="Cupin type-2" evidence="1">
    <location>
        <begin position="53"/>
        <end position="113"/>
    </location>
</feature>
<dbReference type="Pfam" id="PF07883">
    <property type="entry name" value="Cupin_2"/>
    <property type="match status" value="1"/>
</dbReference>
<organism evidence="2 3">
    <name type="scientific">Halodesulfovibrio marinisediminis DSM 17456</name>
    <dbReference type="NCBI Taxonomy" id="1121457"/>
    <lineage>
        <taxon>Bacteria</taxon>
        <taxon>Pseudomonadati</taxon>
        <taxon>Thermodesulfobacteriota</taxon>
        <taxon>Desulfovibrionia</taxon>
        <taxon>Desulfovibrionales</taxon>
        <taxon>Desulfovibrionaceae</taxon>
        <taxon>Halodesulfovibrio</taxon>
    </lineage>
</organism>
<keyword evidence="3" id="KW-1185">Reference proteome</keyword>
<evidence type="ECO:0000313" key="2">
    <source>
        <dbReference type="EMBL" id="SIO27931.1"/>
    </source>
</evidence>
<dbReference type="AlphaFoldDB" id="A0A1N6I7D5"/>
<dbReference type="RefSeq" id="WP_074217255.1">
    <property type="nucleotide sequence ID" value="NZ_FSRG01000006.1"/>
</dbReference>
<sequence length="126" mass="14034">MNDSTIANNTVYFSHGSKELKDIAWVDHPTFKGVQLKHLLTSEETGNIFSSHLIKIAPQCGLENHCHENQKELHEIMAGHGECVLTGKTICYKKGVMTVIEKGEPHQVKADEQGLLLLAKFFPPLV</sequence>
<dbReference type="Gene3D" id="2.60.120.10">
    <property type="entry name" value="Jelly Rolls"/>
    <property type="match status" value="1"/>
</dbReference>
<dbReference type="InterPro" id="IPR011051">
    <property type="entry name" value="RmlC_Cupin_sf"/>
</dbReference>
<evidence type="ECO:0000313" key="3">
    <source>
        <dbReference type="Proteomes" id="UP000184694"/>
    </source>
</evidence>
<gene>
    <name evidence="2" type="ORF">SAMN02745161_2481</name>
</gene>
<name>A0A1N6I7D5_9BACT</name>
<dbReference type="STRING" id="1121457.SAMN02745161_2481"/>
<evidence type="ECO:0000259" key="1">
    <source>
        <dbReference type="Pfam" id="PF07883"/>
    </source>
</evidence>
<dbReference type="Proteomes" id="UP000184694">
    <property type="component" value="Unassembled WGS sequence"/>
</dbReference>